<keyword evidence="13" id="KW-1185">Reference proteome</keyword>
<dbReference type="CDD" id="cd06090">
    <property type="entry name" value="KOW_RPL27"/>
    <property type="match status" value="1"/>
</dbReference>
<evidence type="ECO:0000256" key="10">
    <source>
        <dbReference type="SAM" id="MobiDB-lite"/>
    </source>
</evidence>
<dbReference type="SMART" id="SM00739">
    <property type="entry name" value="KOW"/>
    <property type="match status" value="1"/>
</dbReference>
<accession>A0A0N4SXF0</accession>
<protein>
    <recommendedName>
        <fullName evidence="9">60S ribosomal protein L27</fullName>
    </recommendedName>
</protein>
<dbReference type="Pfam" id="PF00467">
    <property type="entry name" value="KOW"/>
    <property type="match status" value="1"/>
</dbReference>
<dbReference type="GO" id="GO:0003735">
    <property type="term" value="F:structural constituent of ribosome"/>
    <property type="evidence" value="ECO:0007669"/>
    <property type="project" value="InterPro"/>
</dbReference>
<dbReference type="SUPFAM" id="SSF50104">
    <property type="entry name" value="Translation proteins SH3-like domain"/>
    <property type="match status" value="1"/>
</dbReference>
<dbReference type="EMBL" id="UZAD01000014">
    <property type="protein sequence ID" value="VDN81532.1"/>
    <property type="molecule type" value="Genomic_DNA"/>
</dbReference>
<keyword evidence="3" id="KW-0963">Cytoplasm</keyword>
<dbReference type="GO" id="GO:1990904">
    <property type="term" value="C:ribonucleoprotein complex"/>
    <property type="evidence" value="ECO:0007669"/>
    <property type="project" value="UniProtKB-KW"/>
</dbReference>
<organism evidence="14">
    <name type="scientific">Brugia pahangi</name>
    <name type="common">Filarial nematode worm</name>
    <dbReference type="NCBI Taxonomy" id="6280"/>
    <lineage>
        <taxon>Eukaryota</taxon>
        <taxon>Metazoa</taxon>
        <taxon>Ecdysozoa</taxon>
        <taxon>Nematoda</taxon>
        <taxon>Chromadorea</taxon>
        <taxon>Rhabditida</taxon>
        <taxon>Spirurina</taxon>
        <taxon>Spiruromorpha</taxon>
        <taxon>Filarioidea</taxon>
        <taxon>Onchocercidae</taxon>
        <taxon>Brugia</taxon>
    </lineage>
</organism>
<dbReference type="SUPFAM" id="SSF52540">
    <property type="entry name" value="P-loop containing nucleoside triphosphate hydrolases"/>
    <property type="match status" value="1"/>
</dbReference>
<dbReference type="Pfam" id="PF01777">
    <property type="entry name" value="Ribosomal_L27e"/>
    <property type="match status" value="1"/>
</dbReference>
<keyword evidence="6 9" id="KW-0689">Ribosomal protein</keyword>
<evidence type="ECO:0000256" key="2">
    <source>
        <dbReference type="ARBA" id="ARBA00009124"/>
    </source>
</evidence>
<dbReference type="PANTHER" id="PTHR45709:SF2">
    <property type="entry name" value="LARGE SUBUNIT GTPASE 1 HOMOLOG"/>
    <property type="match status" value="1"/>
</dbReference>
<evidence type="ECO:0000256" key="8">
    <source>
        <dbReference type="ARBA" id="ARBA00023274"/>
    </source>
</evidence>
<evidence type="ECO:0000256" key="1">
    <source>
        <dbReference type="ARBA" id="ARBA00004496"/>
    </source>
</evidence>
<dbReference type="AlphaFoldDB" id="A0A0N4SXF0"/>
<name>A0A0N4SXF0_BRUPA</name>
<dbReference type="Gene3D" id="3.40.50.300">
    <property type="entry name" value="P-loop containing nucleotide triphosphate hydrolases"/>
    <property type="match status" value="1"/>
</dbReference>
<dbReference type="InterPro" id="IPR008991">
    <property type="entry name" value="Translation_prot_SH3-like_sf"/>
</dbReference>
<evidence type="ECO:0000256" key="3">
    <source>
        <dbReference type="ARBA" id="ARBA00022490"/>
    </source>
</evidence>
<dbReference type="GO" id="GO:0006412">
    <property type="term" value="P:translation"/>
    <property type="evidence" value="ECO:0007669"/>
    <property type="project" value="InterPro"/>
</dbReference>
<dbReference type="InterPro" id="IPR041991">
    <property type="entry name" value="Ribosomal_eL27_KOW"/>
</dbReference>
<reference evidence="14" key="1">
    <citation type="submission" date="2017-02" db="UniProtKB">
        <authorList>
            <consortium name="WormBaseParasite"/>
        </authorList>
    </citation>
    <scope>IDENTIFICATION</scope>
</reference>
<proteinExistence type="inferred from homology"/>
<dbReference type="Proteomes" id="UP000278627">
    <property type="component" value="Unassembled WGS sequence"/>
</dbReference>
<dbReference type="PROSITE" id="PS01107">
    <property type="entry name" value="RIBOSOMAL_L27E"/>
    <property type="match status" value="1"/>
</dbReference>
<keyword evidence="7" id="KW-0342">GTP-binding</keyword>
<dbReference type="InterPro" id="IPR038655">
    <property type="entry name" value="Ribosomal_eL27_sf"/>
</dbReference>
<dbReference type="GO" id="GO:0003924">
    <property type="term" value="F:GTPase activity"/>
    <property type="evidence" value="ECO:0007669"/>
    <property type="project" value="InterPro"/>
</dbReference>
<evidence type="ECO:0000259" key="11">
    <source>
        <dbReference type="PROSITE" id="PS51721"/>
    </source>
</evidence>
<comment type="subcellular location">
    <subcellularLocation>
        <location evidence="1">Cytoplasm</location>
    </subcellularLocation>
</comment>
<evidence type="ECO:0000256" key="7">
    <source>
        <dbReference type="ARBA" id="ARBA00023134"/>
    </source>
</evidence>
<dbReference type="CDD" id="cd01857">
    <property type="entry name" value="HSR1_MMR1"/>
    <property type="match status" value="1"/>
</dbReference>
<dbReference type="InterPro" id="IPR027417">
    <property type="entry name" value="P-loop_NTPase"/>
</dbReference>
<dbReference type="InterPro" id="IPR001141">
    <property type="entry name" value="Ribosomal_eL27"/>
</dbReference>
<evidence type="ECO:0000256" key="4">
    <source>
        <dbReference type="ARBA" id="ARBA00022741"/>
    </source>
</evidence>
<dbReference type="WBParaSite" id="BPAG_0000034501-mRNA-1">
    <property type="protein sequence ID" value="BPAG_0000034501-mRNA-1"/>
    <property type="gene ID" value="BPAG_0000034501"/>
</dbReference>
<dbReference type="PROSITE" id="PS51721">
    <property type="entry name" value="G_CP"/>
    <property type="match status" value="1"/>
</dbReference>
<keyword evidence="8 9" id="KW-0687">Ribonucleoprotein</keyword>
<dbReference type="GO" id="GO:0005840">
    <property type="term" value="C:ribosome"/>
    <property type="evidence" value="ECO:0007669"/>
    <property type="project" value="UniProtKB-KW"/>
</dbReference>
<evidence type="ECO:0000313" key="14">
    <source>
        <dbReference type="WBParaSite" id="BPAG_0000034501-mRNA-1"/>
    </source>
</evidence>
<dbReference type="FunFam" id="2.30.30.770:FF:000001">
    <property type="entry name" value="60S ribosomal protein L27"/>
    <property type="match status" value="1"/>
</dbReference>
<dbReference type="GO" id="GO:0000054">
    <property type="term" value="P:ribosomal subunit export from nucleus"/>
    <property type="evidence" value="ECO:0007669"/>
    <property type="project" value="TreeGrafter"/>
</dbReference>
<evidence type="ECO:0000313" key="13">
    <source>
        <dbReference type="Proteomes" id="UP000278627"/>
    </source>
</evidence>
<comment type="similarity">
    <text evidence="2 9">Belongs to the eukaryotic ribosomal protein eL27 family.</text>
</comment>
<evidence type="ECO:0000256" key="9">
    <source>
        <dbReference type="RuleBase" id="RU000575"/>
    </source>
</evidence>
<evidence type="ECO:0000256" key="6">
    <source>
        <dbReference type="ARBA" id="ARBA00022980"/>
    </source>
</evidence>
<evidence type="ECO:0000256" key="5">
    <source>
        <dbReference type="ARBA" id="ARBA00022801"/>
    </source>
</evidence>
<sequence length="795" mass="90892">MTKRRPKNKKPTGLNRSLGNCLLNEREKLRQQCRKRQQAYNSENMIEIDKNVAQNVDSVIEETGLEEFLAKAELAGTNFAAEREQFRMLDLESSKVVVKSINAAQSMDELYKKYGDRLRIPRRPPKEACGTVDDLIRLENEYFLEWRKNLADLQENNGVLLTPFERNLELWRQLWRVIERSDIVVQILDARNPLLFRNLDLEAYIKECDIAKQSIYLINKTDLLSKEQMESWRKSALEPEANCAGIMEMNTHDGSELSDSADGSEKKIGNREQDSDGSFNDINEGDDDDKHNHSCRTRLSQNTDVSEQKIPIIHCAAELILFLKSRAHIIERRPFVVGMVGYPNVGKSSTINKLLDRKKVSVSATPGKTRHLQTLVVDEELTLCDCPGLVMPSFALSRSEMILNGILSIDHMHEYLSPVELLLTRVPRRYFEKIYSVMLTSTADDDSNEEALLSAHDLLTAVAFIRGYMSSSGVADCSRAARLILKDVVNGKVKWVAAPPDVDQKEFDKLTYDVLNEASSVKPKLNSGIMQQLEKRHLLQDMKPSDKLLDKQFFLGSNSQVHVRSLRSVPNFASSQRDEIRPSKKHFNKSKREKLRRIFNRLIRYIYFGVRGEIQDGFLLRLIVITSHTYVDANVNSVCFVALASCPSWLSNSRTSVRKMGKIMKPGKVVLVLGGRFAGRKAIIVKAYDEGSSDRAYSHALIAGIDKYPLMVTKRMGKKKIKSRSKLRPFVGIASYSNLLPTRYSVDVLLDKNLINKDVLKEPGKKRRARMEVKKKFEERYKTGKNRWFFTKLRF</sequence>
<feature type="domain" description="CP-type G" evidence="11">
    <location>
        <begin position="171"/>
        <end position="392"/>
    </location>
</feature>
<dbReference type="Gene3D" id="2.30.30.770">
    <property type="match status" value="1"/>
</dbReference>
<feature type="compositionally biased region" description="Basic and acidic residues" evidence="10">
    <location>
        <begin position="263"/>
        <end position="274"/>
    </location>
</feature>
<dbReference type="GO" id="GO:0005829">
    <property type="term" value="C:cytosol"/>
    <property type="evidence" value="ECO:0007669"/>
    <property type="project" value="TreeGrafter"/>
</dbReference>
<dbReference type="InterPro" id="IPR006073">
    <property type="entry name" value="GTP-bd"/>
</dbReference>
<feature type="region of interest" description="Disordered" evidence="10">
    <location>
        <begin position="252"/>
        <end position="295"/>
    </location>
</feature>
<evidence type="ECO:0000313" key="12">
    <source>
        <dbReference type="EMBL" id="VDN81532.1"/>
    </source>
</evidence>
<dbReference type="InterPro" id="IPR030378">
    <property type="entry name" value="G_CP_dom"/>
</dbReference>
<keyword evidence="4" id="KW-0547">Nucleotide-binding</keyword>
<keyword evidence="5" id="KW-0378">Hydrolase</keyword>
<dbReference type="InterPro" id="IPR005824">
    <property type="entry name" value="KOW"/>
</dbReference>
<dbReference type="InterPro" id="IPR043358">
    <property type="entry name" value="GNL1-like"/>
</dbReference>
<dbReference type="STRING" id="6280.A0A0N4SXF0"/>
<dbReference type="PANTHER" id="PTHR45709">
    <property type="entry name" value="LARGE SUBUNIT GTPASE 1 HOMOLOG-RELATED"/>
    <property type="match status" value="1"/>
</dbReference>
<dbReference type="Pfam" id="PF01926">
    <property type="entry name" value="MMR_HSR1"/>
    <property type="match status" value="1"/>
</dbReference>
<dbReference type="InterPro" id="IPR018262">
    <property type="entry name" value="Ribosomal_eL27_CS"/>
</dbReference>
<reference evidence="12 13" key="2">
    <citation type="submission" date="2018-11" db="EMBL/GenBank/DDBJ databases">
        <authorList>
            <consortium name="Pathogen Informatics"/>
        </authorList>
    </citation>
    <scope>NUCLEOTIDE SEQUENCE [LARGE SCALE GENOMIC DNA]</scope>
</reference>
<gene>
    <name evidence="12" type="ORF">BPAG_LOCUS346</name>
</gene>
<dbReference type="GO" id="GO:0005525">
    <property type="term" value="F:GTP binding"/>
    <property type="evidence" value="ECO:0007669"/>
    <property type="project" value="UniProtKB-KW"/>
</dbReference>